<dbReference type="Proteomes" id="UP000887566">
    <property type="component" value="Unplaced"/>
</dbReference>
<evidence type="ECO:0000256" key="1">
    <source>
        <dbReference type="SAM" id="MobiDB-lite"/>
    </source>
</evidence>
<keyword evidence="2" id="KW-1185">Reference proteome</keyword>
<accession>A0A914W5H0</accession>
<evidence type="ECO:0000313" key="2">
    <source>
        <dbReference type="Proteomes" id="UP000887566"/>
    </source>
</evidence>
<dbReference type="AlphaFoldDB" id="A0A914W5H0"/>
<reference evidence="3" key="1">
    <citation type="submission" date="2022-11" db="UniProtKB">
        <authorList>
            <consortium name="WormBaseParasite"/>
        </authorList>
    </citation>
    <scope>IDENTIFICATION</scope>
</reference>
<protein>
    <submittedName>
        <fullName evidence="3">Uncharacterized protein</fullName>
    </submittedName>
</protein>
<dbReference type="WBParaSite" id="PSAMB.scaffold3067size33307.g20309.t2">
    <property type="protein sequence ID" value="PSAMB.scaffold3067size33307.g20309.t2"/>
    <property type="gene ID" value="PSAMB.scaffold3067size33307.g20309"/>
</dbReference>
<feature type="region of interest" description="Disordered" evidence="1">
    <location>
        <begin position="146"/>
        <end position="166"/>
    </location>
</feature>
<organism evidence="2 3">
    <name type="scientific">Plectus sambesii</name>
    <dbReference type="NCBI Taxonomy" id="2011161"/>
    <lineage>
        <taxon>Eukaryota</taxon>
        <taxon>Metazoa</taxon>
        <taxon>Ecdysozoa</taxon>
        <taxon>Nematoda</taxon>
        <taxon>Chromadorea</taxon>
        <taxon>Plectida</taxon>
        <taxon>Plectina</taxon>
        <taxon>Plectoidea</taxon>
        <taxon>Plectidae</taxon>
        <taxon>Plectus</taxon>
    </lineage>
</organism>
<evidence type="ECO:0000313" key="3">
    <source>
        <dbReference type="WBParaSite" id="PSAMB.scaffold3067size33307.g20309.t2"/>
    </source>
</evidence>
<feature type="region of interest" description="Disordered" evidence="1">
    <location>
        <begin position="1"/>
        <end position="23"/>
    </location>
</feature>
<proteinExistence type="predicted"/>
<feature type="compositionally biased region" description="Basic and acidic residues" evidence="1">
    <location>
        <begin position="146"/>
        <end position="158"/>
    </location>
</feature>
<sequence length="166" mass="18540">MALRHRGQQQCSSAAAAPLSSGTPRTCAIDSAHHRRRHRAIHNMTTALCASSSAMLVSVGRGYVEVSDYLPYIDDSSSERGDDCNFVLLEKRRLLDAEGDCFDGALGAIMRRPWLSWVCLRDGQIGANETRRPWLHGGALGSRYLPDDHEVDTHERPTCHTKRRLR</sequence>
<name>A0A914W5H0_9BILA</name>